<organism evidence="3 4">
    <name type="scientific">Pleurotus eryngii</name>
    <name type="common">Boletus of the steppes</name>
    <dbReference type="NCBI Taxonomy" id="5323"/>
    <lineage>
        <taxon>Eukaryota</taxon>
        <taxon>Fungi</taxon>
        <taxon>Dikarya</taxon>
        <taxon>Basidiomycota</taxon>
        <taxon>Agaricomycotina</taxon>
        <taxon>Agaricomycetes</taxon>
        <taxon>Agaricomycetidae</taxon>
        <taxon>Agaricales</taxon>
        <taxon>Pleurotineae</taxon>
        <taxon>Pleurotaceae</taxon>
        <taxon>Pleurotus</taxon>
    </lineage>
</organism>
<evidence type="ECO:0000313" key="4">
    <source>
        <dbReference type="Proteomes" id="UP000807025"/>
    </source>
</evidence>
<proteinExistence type="predicted"/>
<feature type="transmembrane region" description="Helical" evidence="2">
    <location>
        <begin position="128"/>
        <end position="153"/>
    </location>
</feature>
<keyword evidence="2" id="KW-0472">Membrane</keyword>
<gene>
    <name evidence="3" type="ORF">BDN71DRAFT_1430365</name>
</gene>
<comment type="caution">
    <text evidence="3">The sequence shown here is derived from an EMBL/GenBank/DDBJ whole genome shotgun (WGS) entry which is preliminary data.</text>
</comment>
<accession>A0A9P5ZXF2</accession>
<evidence type="ECO:0000256" key="2">
    <source>
        <dbReference type="SAM" id="Phobius"/>
    </source>
</evidence>
<feature type="region of interest" description="Disordered" evidence="1">
    <location>
        <begin position="80"/>
        <end position="120"/>
    </location>
</feature>
<dbReference type="AlphaFoldDB" id="A0A9P5ZXF2"/>
<keyword evidence="2" id="KW-0812">Transmembrane</keyword>
<feature type="compositionally biased region" description="Low complexity" evidence="1">
    <location>
        <begin position="1"/>
        <end position="20"/>
    </location>
</feature>
<evidence type="ECO:0000313" key="3">
    <source>
        <dbReference type="EMBL" id="KAF9496242.1"/>
    </source>
</evidence>
<protein>
    <submittedName>
        <fullName evidence="3">Uncharacterized protein</fullName>
    </submittedName>
</protein>
<dbReference type="Proteomes" id="UP000807025">
    <property type="component" value="Unassembled WGS sequence"/>
</dbReference>
<name>A0A9P5ZXF2_PLEER</name>
<dbReference type="EMBL" id="MU154554">
    <property type="protein sequence ID" value="KAF9496242.1"/>
    <property type="molecule type" value="Genomic_DNA"/>
</dbReference>
<keyword evidence="2" id="KW-1133">Transmembrane helix</keyword>
<feature type="region of interest" description="Disordered" evidence="1">
    <location>
        <begin position="1"/>
        <end position="63"/>
    </location>
</feature>
<keyword evidence="4" id="KW-1185">Reference proteome</keyword>
<reference evidence="3" key="1">
    <citation type="submission" date="2020-11" db="EMBL/GenBank/DDBJ databases">
        <authorList>
            <consortium name="DOE Joint Genome Institute"/>
            <person name="Ahrendt S."/>
            <person name="Riley R."/>
            <person name="Andreopoulos W."/>
            <person name="Labutti K."/>
            <person name="Pangilinan J."/>
            <person name="Ruiz-Duenas F.J."/>
            <person name="Barrasa J.M."/>
            <person name="Sanchez-Garcia M."/>
            <person name="Camarero S."/>
            <person name="Miyauchi S."/>
            <person name="Serrano A."/>
            <person name="Linde D."/>
            <person name="Babiker R."/>
            <person name="Drula E."/>
            <person name="Ayuso-Fernandez I."/>
            <person name="Pacheco R."/>
            <person name="Padilla G."/>
            <person name="Ferreira P."/>
            <person name="Barriuso J."/>
            <person name="Kellner H."/>
            <person name="Castanera R."/>
            <person name="Alfaro M."/>
            <person name="Ramirez L."/>
            <person name="Pisabarro A.G."/>
            <person name="Kuo A."/>
            <person name="Tritt A."/>
            <person name="Lipzen A."/>
            <person name="He G."/>
            <person name="Yan M."/>
            <person name="Ng V."/>
            <person name="Cullen D."/>
            <person name="Martin F."/>
            <person name="Rosso M.-N."/>
            <person name="Henrissat B."/>
            <person name="Hibbett D."/>
            <person name="Martinez A.T."/>
            <person name="Grigoriev I.V."/>
        </authorList>
    </citation>
    <scope>NUCLEOTIDE SEQUENCE</scope>
    <source>
        <strain evidence="3">ATCC 90797</strain>
    </source>
</reference>
<evidence type="ECO:0000256" key="1">
    <source>
        <dbReference type="SAM" id="MobiDB-lite"/>
    </source>
</evidence>
<sequence length="158" mass="17014">MITIGKAVQPAVPKPQQKAPVEPRKKARVVASNDSDDKPILPATSKPQNKARVATDKAVQPARKAQVTFNNSGDEVIQSMAPKPQKEAVAASHDSDVETAQPATVTIKEGQPDQPSNDEDEQAQIIHLGVWAIAVHGMLRVLICLCFVMVLVINKVQV</sequence>